<comment type="similarity">
    <text evidence="2 7">Belongs to the fungal hydrophobin family.</text>
</comment>
<dbReference type="InterPro" id="IPR001338">
    <property type="entry name" value="Class_I_Hydrophobin"/>
</dbReference>
<evidence type="ECO:0000256" key="1">
    <source>
        <dbReference type="ARBA" id="ARBA00004191"/>
    </source>
</evidence>
<keyword evidence="3 7" id="KW-0134">Cell wall</keyword>
<accession>A0AAD7NR31</accession>
<evidence type="ECO:0000313" key="9">
    <source>
        <dbReference type="Proteomes" id="UP001215598"/>
    </source>
</evidence>
<dbReference type="EMBL" id="JARKIB010000015">
    <property type="protein sequence ID" value="KAJ7771560.1"/>
    <property type="molecule type" value="Genomic_DNA"/>
</dbReference>
<keyword evidence="9" id="KW-1185">Reference proteome</keyword>
<name>A0AAD7NR31_9AGAR</name>
<comment type="subunit">
    <text evidence="6">Self-assembles to form functional amyloid fibrils called rodlets. Self-assembly into fibrillar rodlets occurs spontaneously at hydrophobic:hydrophilic interfaces and the rodlets further associate laterally to form amphipathic monolayers.</text>
</comment>
<comment type="caution">
    <text evidence="8">The sequence shown here is derived from an EMBL/GenBank/DDBJ whole genome shotgun (WGS) entry which is preliminary data.</text>
</comment>
<dbReference type="AlphaFoldDB" id="A0AAD7NR31"/>
<dbReference type="GO" id="GO:0009277">
    <property type="term" value="C:fungal-type cell wall"/>
    <property type="evidence" value="ECO:0007669"/>
    <property type="project" value="InterPro"/>
</dbReference>
<reference evidence="8" key="1">
    <citation type="submission" date="2023-03" db="EMBL/GenBank/DDBJ databases">
        <title>Massive genome expansion in bonnet fungi (Mycena s.s.) driven by repeated elements and novel gene families across ecological guilds.</title>
        <authorList>
            <consortium name="Lawrence Berkeley National Laboratory"/>
            <person name="Harder C.B."/>
            <person name="Miyauchi S."/>
            <person name="Viragh M."/>
            <person name="Kuo A."/>
            <person name="Thoen E."/>
            <person name="Andreopoulos B."/>
            <person name="Lu D."/>
            <person name="Skrede I."/>
            <person name="Drula E."/>
            <person name="Henrissat B."/>
            <person name="Morin E."/>
            <person name="Kohler A."/>
            <person name="Barry K."/>
            <person name="LaButti K."/>
            <person name="Morin E."/>
            <person name="Salamov A."/>
            <person name="Lipzen A."/>
            <person name="Mereny Z."/>
            <person name="Hegedus B."/>
            <person name="Baldrian P."/>
            <person name="Stursova M."/>
            <person name="Weitz H."/>
            <person name="Taylor A."/>
            <person name="Grigoriev I.V."/>
            <person name="Nagy L.G."/>
            <person name="Martin F."/>
            <person name="Kauserud H."/>
        </authorList>
    </citation>
    <scope>NUCLEOTIDE SEQUENCE</scope>
    <source>
        <strain evidence="8">CBHHK182m</strain>
    </source>
</reference>
<comment type="subcellular location">
    <subcellularLocation>
        <location evidence="1 7">Secreted</location>
        <location evidence="1 7">Cell wall</location>
    </subcellularLocation>
</comment>
<organism evidence="8 9">
    <name type="scientific">Mycena metata</name>
    <dbReference type="NCBI Taxonomy" id="1033252"/>
    <lineage>
        <taxon>Eukaryota</taxon>
        <taxon>Fungi</taxon>
        <taxon>Dikarya</taxon>
        <taxon>Basidiomycota</taxon>
        <taxon>Agaricomycotina</taxon>
        <taxon>Agaricomycetes</taxon>
        <taxon>Agaricomycetidae</taxon>
        <taxon>Agaricales</taxon>
        <taxon>Marasmiineae</taxon>
        <taxon>Mycenaceae</taxon>
        <taxon>Mycena</taxon>
    </lineage>
</organism>
<sequence>MFSNLYLIVTSMLITLAAATPSTPPPPVTPPTSHQCCNNLLPSSSSNASAVAALVGLDLTGLNVLVGTGCGPIDLTISGLGPGCEGQISLECDAPEHEWGGLIAINCIPV</sequence>
<keyword evidence="7" id="KW-0732">Signal</keyword>
<evidence type="ECO:0000256" key="2">
    <source>
        <dbReference type="ARBA" id="ARBA00010446"/>
    </source>
</evidence>
<evidence type="ECO:0000256" key="4">
    <source>
        <dbReference type="ARBA" id="ARBA00022525"/>
    </source>
</evidence>
<dbReference type="SMART" id="SM00075">
    <property type="entry name" value="HYDRO"/>
    <property type="match status" value="1"/>
</dbReference>
<evidence type="ECO:0000256" key="6">
    <source>
        <dbReference type="ARBA" id="ARBA00093546"/>
    </source>
</evidence>
<feature type="non-terminal residue" evidence="8">
    <location>
        <position position="110"/>
    </location>
</feature>
<dbReference type="Proteomes" id="UP001215598">
    <property type="component" value="Unassembled WGS sequence"/>
</dbReference>
<dbReference type="CDD" id="cd23507">
    <property type="entry name" value="hydrophobin_I"/>
    <property type="match status" value="1"/>
</dbReference>
<dbReference type="Pfam" id="PF01185">
    <property type="entry name" value="Hydrophobin"/>
    <property type="match status" value="1"/>
</dbReference>
<keyword evidence="4 7" id="KW-0964">Secreted</keyword>
<evidence type="ECO:0000256" key="5">
    <source>
        <dbReference type="ARBA" id="ARBA00023157"/>
    </source>
</evidence>
<proteinExistence type="inferred from homology"/>
<feature type="chain" id="PRO_5041770558" description="Hydrophobin" evidence="7">
    <location>
        <begin position="20"/>
        <end position="110"/>
    </location>
</feature>
<evidence type="ECO:0000256" key="3">
    <source>
        <dbReference type="ARBA" id="ARBA00022512"/>
    </source>
</evidence>
<gene>
    <name evidence="8" type="ORF">B0H16DRAFT_1513900</name>
</gene>
<evidence type="ECO:0000256" key="7">
    <source>
        <dbReference type="RuleBase" id="RU365009"/>
    </source>
</evidence>
<dbReference type="GO" id="GO:0005199">
    <property type="term" value="F:structural constituent of cell wall"/>
    <property type="evidence" value="ECO:0007669"/>
    <property type="project" value="InterPro"/>
</dbReference>
<evidence type="ECO:0000313" key="8">
    <source>
        <dbReference type="EMBL" id="KAJ7771560.1"/>
    </source>
</evidence>
<protein>
    <recommendedName>
        <fullName evidence="7">Hydrophobin</fullName>
    </recommendedName>
</protein>
<feature type="signal peptide" evidence="7">
    <location>
        <begin position="1"/>
        <end position="19"/>
    </location>
</feature>
<keyword evidence="5 7" id="KW-1015">Disulfide bond</keyword>